<protein>
    <recommendedName>
        <fullName evidence="3">DDE Tnp4 domain-containing protein</fullName>
    </recommendedName>
</protein>
<dbReference type="GO" id="GO:0046872">
    <property type="term" value="F:metal ion binding"/>
    <property type="evidence" value="ECO:0007669"/>
    <property type="project" value="UniProtKB-KW"/>
</dbReference>
<keyword evidence="2" id="KW-0479">Metal-binding</keyword>
<comment type="caution">
    <text evidence="4">The sequence shown here is derived from an EMBL/GenBank/DDBJ whole genome shotgun (WGS) entry which is preliminary data.</text>
</comment>
<dbReference type="PANTHER" id="PTHR34615">
    <property type="entry name" value="PX DOMAIN-CONTAINING PROTEIN"/>
    <property type="match status" value="1"/>
</dbReference>
<evidence type="ECO:0000259" key="3">
    <source>
        <dbReference type="Pfam" id="PF13359"/>
    </source>
</evidence>
<evidence type="ECO:0000313" key="4">
    <source>
        <dbReference type="EMBL" id="KAF2881880.1"/>
    </source>
</evidence>
<sequence length="243" mass="27696">MAENIFDIAVLGELEGNDLKEFLLINLSRKSSSFRFTAEHLQQLTDLLRTPAEIRTDRRCSTTGLEALCICLRRLVYPNRLADLEPLFGLSALYLSVIANTVLTYEKSEQYSQAITNRNAPLTTCWGFIDGTARPICRPSLQQQEYFSGHKRTHCVKYQSAVSPDGIICSLKGAYPETRHDAGIFRESGLYEQYTFPNKKFVLYGDPAYSVQELLIAPYRNRNHTDEQHAFNFKRSAVRQAVE</sequence>
<dbReference type="InterPro" id="IPR027806">
    <property type="entry name" value="HARBI1_dom"/>
</dbReference>
<feature type="domain" description="DDE Tnp4" evidence="3">
    <location>
        <begin position="129"/>
        <end position="243"/>
    </location>
</feature>
<evidence type="ECO:0000256" key="2">
    <source>
        <dbReference type="ARBA" id="ARBA00022723"/>
    </source>
</evidence>
<dbReference type="AlphaFoldDB" id="A0A8K0FWM4"/>
<proteinExistence type="predicted"/>
<reference evidence="4" key="1">
    <citation type="submission" date="2019-08" db="EMBL/GenBank/DDBJ databases">
        <title>The genome of the North American firefly Photinus pyralis.</title>
        <authorList>
            <consortium name="Photinus pyralis genome working group"/>
            <person name="Fallon T.R."/>
            <person name="Sander Lower S.E."/>
            <person name="Weng J.-K."/>
        </authorList>
    </citation>
    <scope>NUCLEOTIDE SEQUENCE</scope>
    <source>
        <strain evidence="4">TRF0915ILg1</strain>
        <tissue evidence="4">Whole body</tissue>
    </source>
</reference>
<evidence type="ECO:0000313" key="5">
    <source>
        <dbReference type="Proteomes" id="UP000801492"/>
    </source>
</evidence>
<keyword evidence="5" id="KW-1185">Reference proteome</keyword>
<organism evidence="4 5">
    <name type="scientific">Ignelater luminosus</name>
    <name type="common">Cucubano</name>
    <name type="synonym">Pyrophorus luminosus</name>
    <dbReference type="NCBI Taxonomy" id="2038154"/>
    <lineage>
        <taxon>Eukaryota</taxon>
        <taxon>Metazoa</taxon>
        <taxon>Ecdysozoa</taxon>
        <taxon>Arthropoda</taxon>
        <taxon>Hexapoda</taxon>
        <taxon>Insecta</taxon>
        <taxon>Pterygota</taxon>
        <taxon>Neoptera</taxon>
        <taxon>Endopterygota</taxon>
        <taxon>Coleoptera</taxon>
        <taxon>Polyphaga</taxon>
        <taxon>Elateriformia</taxon>
        <taxon>Elateroidea</taxon>
        <taxon>Elateridae</taxon>
        <taxon>Agrypninae</taxon>
        <taxon>Pyrophorini</taxon>
        <taxon>Ignelater</taxon>
    </lineage>
</organism>
<gene>
    <name evidence="4" type="ORF">ILUMI_24296</name>
</gene>
<dbReference type="Proteomes" id="UP000801492">
    <property type="component" value="Unassembled WGS sequence"/>
</dbReference>
<dbReference type="EMBL" id="VTPC01090688">
    <property type="protein sequence ID" value="KAF2881880.1"/>
    <property type="molecule type" value="Genomic_DNA"/>
</dbReference>
<dbReference type="PANTHER" id="PTHR34615:SF1">
    <property type="entry name" value="PX DOMAIN-CONTAINING PROTEIN"/>
    <property type="match status" value="1"/>
</dbReference>
<name>A0A8K0FWM4_IGNLU</name>
<comment type="cofactor">
    <cofactor evidence="1">
        <name>a divalent metal cation</name>
        <dbReference type="ChEBI" id="CHEBI:60240"/>
    </cofactor>
</comment>
<evidence type="ECO:0000256" key="1">
    <source>
        <dbReference type="ARBA" id="ARBA00001968"/>
    </source>
</evidence>
<dbReference type="OrthoDB" id="5978526at2759"/>
<dbReference type="Pfam" id="PF13359">
    <property type="entry name" value="DDE_Tnp_4"/>
    <property type="match status" value="1"/>
</dbReference>
<accession>A0A8K0FWM4</accession>